<dbReference type="GO" id="GO:0006535">
    <property type="term" value="P:cysteine biosynthetic process from serine"/>
    <property type="evidence" value="ECO:0007669"/>
    <property type="project" value="InterPro"/>
</dbReference>
<dbReference type="EMBL" id="GG738896">
    <property type="protein sequence ID" value="EFC39921.1"/>
    <property type="molecule type" value="Genomic_DNA"/>
</dbReference>
<evidence type="ECO:0000313" key="11">
    <source>
        <dbReference type="Proteomes" id="UP000006671"/>
    </source>
</evidence>
<dbReference type="eggNOG" id="KOG1252">
    <property type="taxonomic scope" value="Eukaryota"/>
</dbReference>
<feature type="binding site" evidence="7">
    <location>
        <position position="77"/>
    </location>
    <ligand>
        <name>pyridoxal 5'-phosphate</name>
        <dbReference type="ChEBI" id="CHEBI:597326"/>
    </ligand>
</feature>
<dbReference type="CDD" id="cd01561">
    <property type="entry name" value="CBS_like"/>
    <property type="match status" value="1"/>
</dbReference>
<sequence length="331" mass="35447">MKIANSITELIGNTPLLYLNKLTAEHGAVAKIALKLESLEPMSSVKDRIALSMIEVAEKEGKIQPGKTVLIEPTSGNTGIGIAFIAASKGYECTIIMPDSMSIERRVVLRSLGAKLILTPAAKGMKGAVAVAEKLAQRTENSFILGQFDNPANPLIHYNTTGPEIYRDTDGKIDIFVSGAGTGGTFSGCMKYFNEQTEKEGRAKVRGIVLEPEESAVISGNTPSPHKIQGIGAGFIPNTLDTSLIDEIFKVHSDNAVKFAKEAALKEGLFVGISSGAAIYAALEVAKRPENEGKLIVAIIPSFGERYLSTVLFSDLREECQTLKAVDIDTF</sequence>
<feature type="binding site" evidence="7">
    <location>
        <position position="274"/>
    </location>
    <ligand>
        <name>pyridoxal 5'-phosphate</name>
        <dbReference type="ChEBI" id="CHEBI:597326"/>
    </ligand>
</feature>
<evidence type="ECO:0000313" key="10">
    <source>
        <dbReference type="EMBL" id="EFC39921.1"/>
    </source>
</evidence>
<dbReference type="AlphaFoldDB" id="D2VTF3"/>
<dbReference type="OMA" id="VVTVFWD"/>
<dbReference type="Gene3D" id="3.40.50.1100">
    <property type="match status" value="2"/>
</dbReference>
<evidence type="ECO:0000256" key="5">
    <source>
        <dbReference type="ARBA" id="ARBA00022898"/>
    </source>
</evidence>
<gene>
    <name evidence="10" type="ORF">NAEGRDRAFT_83267</name>
</gene>
<feature type="binding site" evidence="7">
    <location>
        <begin position="181"/>
        <end position="185"/>
    </location>
    <ligand>
        <name>pyridoxal 5'-phosphate</name>
        <dbReference type="ChEBI" id="CHEBI:597326"/>
    </ligand>
</feature>
<proteinExistence type="inferred from homology"/>
<name>D2VTF3_NAEGR</name>
<dbReference type="InterPro" id="IPR036052">
    <property type="entry name" value="TrpB-like_PALP_sf"/>
</dbReference>
<feature type="modified residue" description="N6-(pyridoxal phosphate)lysine" evidence="8">
    <location>
        <position position="46"/>
    </location>
</feature>
<comment type="cofactor">
    <cofactor evidence="1 7">
        <name>pyridoxal 5'-phosphate</name>
        <dbReference type="ChEBI" id="CHEBI:597326"/>
    </cofactor>
</comment>
<keyword evidence="6" id="KW-0198">Cysteine biosynthesis</keyword>
<dbReference type="OrthoDB" id="10259545at2759"/>
<dbReference type="Pfam" id="PF00291">
    <property type="entry name" value="PALP"/>
    <property type="match status" value="1"/>
</dbReference>
<evidence type="ECO:0000256" key="4">
    <source>
        <dbReference type="ARBA" id="ARBA00022679"/>
    </source>
</evidence>
<keyword evidence="11" id="KW-1185">Reference proteome</keyword>
<dbReference type="SUPFAM" id="SSF53686">
    <property type="entry name" value="Tryptophan synthase beta subunit-like PLP-dependent enzymes"/>
    <property type="match status" value="1"/>
</dbReference>
<dbReference type="KEGG" id="ngr:NAEGRDRAFT_83267"/>
<dbReference type="InterPro" id="IPR005856">
    <property type="entry name" value="Cys_synth"/>
</dbReference>
<keyword evidence="3" id="KW-0028">Amino-acid biosynthesis</keyword>
<dbReference type="NCBIfam" id="TIGR01139">
    <property type="entry name" value="cysK"/>
    <property type="match status" value="1"/>
</dbReference>
<dbReference type="GO" id="GO:0004124">
    <property type="term" value="F:cysteine synthase activity"/>
    <property type="evidence" value="ECO:0007669"/>
    <property type="project" value="InterPro"/>
</dbReference>
<accession>D2VTF3</accession>
<dbReference type="InterPro" id="IPR050214">
    <property type="entry name" value="Cys_Synth/Cystath_Beta-Synth"/>
</dbReference>
<dbReference type="VEuPathDB" id="AmoebaDB:NAEGRDRAFT_83267"/>
<comment type="similarity">
    <text evidence="2">Belongs to the cysteine synthase/cystathionine beta-synthase family.</text>
</comment>
<dbReference type="STRING" id="5762.D2VTF3"/>
<reference evidence="10 11" key="1">
    <citation type="journal article" date="2010" name="Cell">
        <title>The genome of Naegleria gruberi illuminates early eukaryotic versatility.</title>
        <authorList>
            <person name="Fritz-Laylin L.K."/>
            <person name="Prochnik S.E."/>
            <person name="Ginger M.L."/>
            <person name="Dacks J.B."/>
            <person name="Carpenter M.L."/>
            <person name="Field M.C."/>
            <person name="Kuo A."/>
            <person name="Paredez A."/>
            <person name="Chapman J."/>
            <person name="Pham J."/>
            <person name="Shu S."/>
            <person name="Neupane R."/>
            <person name="Cipriano M."/>
            <person name="Mancuso J."/>
            <person name="Tu H."/>
            <person name="Salamov A."/>
            <person name="Lindquist E."/>
            <person name="Shapiro H."/>
            <person name="Lucas S."/>
            <person name="Grigoriev I.V."/>
            <person name="Cande W.Z."/>
            <person name="Fulton C."/>
            <person name="Rokhsar D.S."/>
            <person name="Dawson S.C."/>
        </authorList>
    </citation>
    <scope>NUCLEOTIDE SEQUENCE [LARGE SCALE GENOMIC DNA]</scope>
    <source>
        <strain evidence="10 11">NEG-M</strain>
    </source>
</reference>
<dbReference type="InParanoid" id="D2VTF3"/>
<feature type="domain" description="Tryptophan synthase beta chain-like PALP" evidence="9">
    <location>
        <begin position="7"/>
        <end position="301"/>
    </location>
</feature>
<dbReference type="PANTHER" id="PTHR10314">
    <property type="entry name" value="CYSTATHIONINE BETA-SYNTHASE"/>
    <property type="match status" value="1"/>
</dbReference>
<evidence type="ECO:0000256" key="6">
    <source>
        <dbReference type="ARBA" id="ARBA00023192"/>
    </source>
</evidence>
<evidence type="ECO:0000256" key="7">
    <source>
        <dbReference type="PIRSR" id="PIRSR605856-50"/>
    </source>
</evidence>
<protein>
    <submittedName>
        <fullName evidence="10">Predicted protein</fullName>
    </submittedName>
</protein>
<evidence type="ECO:0000256" key="2">
    <source>
        <dbReference type="ARBA" id="ARBA00007103"/>
    </source>
</evidence>
<keyword evidence="5 7" id="KW-0663">Pyridoxal phosphate</keyword>
<dbReference type="InterPro" id="IPR001926">
    <property type="entry name" value="TrpB-like_PALP"/>
</dbReference>
<evidence type="ECO:0000259" key="9">
    <source>
        <dbReference type="Pfam" id="PF00291"/>
    </source>
</evidence>
<dbReference type="Proteomes" id="UP000006671">
    <property type="component" value="Unassembled WGS sequence"/>
</dbReference>
<keyword evidence="4" id="KW-0808">Transferase</keyword>
<evidence type="ECO:0000256" key="8">
    <source>
        <dbReference type="PIRSR" id="PIRSR605856-51"/>
    </source>
</evidence>
<evidence type="ECO:0000256" key="3">
    <source>
        <dbReference type="ARBA" id="ARBA00022605"/>
    </source>
</evidence>
<dbReference type="InterPro" id="IPR005859">
    <property type="entry name" value="CysK"/>
</dbReference>
<dbReference type="FunFam" id="3.40.50.1100:FF:000006">
    <property type="entry name" value="Cysteine synthase"/>
    <property type="match status" value="1"/>
</dbReference>
<organism evidence="11">
    <name type="scientific">Naegleria gruberi</name>
    <name type="common">Amoeba</name>
    <dbReference type="NCBI Taxonomy" id="5762"/>
    <lineage>
        <taxon>Eukaryota</taxon>
        <taxon>Discoba</taxon>
        <taxon>Heterolobosea</taxon>
        <taxon>Tetramitia</taxon>
        <taxon>Eutetramitia</taxon>
        <taxon>Vahlkampfiidae</taxon>
        <taxon>Naegleria</taxon>
    </lineage>
</organism>
<dbReference type="RefSeq" id="XP_002672665.1">
    <property type="nucleotide sequence ID" value="XM_002672619.1"/>
</dbReference>
<evidence type="ECO:0000256" key="1">
    <source>
        <dbReference type="ARBA" id="ARBA00001933"/>
    </source>
</evidence>
<dbReference type="NCBIfam" id="TIGR01136">
    <property type="entry name" value="cysKM"/>
    <property type="match status" value="1"/>
</dbReference>
<dbReference type="GeneID" id="8854454"/>